<dbReference type="InterPro" id="IPR000182">
    <property type="entry name" value="GNAT_dom"/>
</dbReference>
<dbReference type="Gene3D" id="3.40.630.30">
    <property type="match status" value="1"/>
</dbReference>
<dbReference type="Proteomes" id="UP000332933">
    <property type="component" value="Unassembled WGS sequence"/>
</dbReference>
<dbReference type="AlphaFoldDB" id="A0A485LL87"/>
<reference evidence="2" key="2">
    <citation type="submission" date="2019-06" db="EMBL/GenBank/DDBJ databases">
        <title>Genomics analysis of Aphanomyces spp. identifies a new class of oomycete effector associated with host adaptation.</title>
        <authorList>
            <person name="Gaulin E."/>
        </authorList>
    </citation>
    <scope>NUCLEOTIDE SEQUENCE</scope>
    <source>
        <strain evidence="2">CBS 578.67</strain>
    </source>
</reference>
<accession>A0A485LL87</accession>
<evidence type="ECO:0000313" key="2">
    <source>
        <dbReference type="EMBL" id="KAF0685138.1"/>
    </source>
</evidence>
<name>A0A485LL87_9STRA</name>
<dbReference type="EMBL" id="CAADRA010007243">
    <property type="protein sequence ID" value="VFT99559.1"/>
    <property type="molecule type" value="Genomic_DNA"/>
</dbReference>
<dbReference type="InterPro" id="IPR016181">
    <property type="entry name" value="Acyl_CoA_acyltransferase"/>
</dbReference>
<dbReference type="EMBL" id="VJMH01007217">
    <property type="protein sequence ID" value="KAF0685138.1"/>
    <property type="molecule type" value="Genomic_DNA"/>
</dbReference>
<evidence type="ECO:0000313" key="3">
    <source>
        <dbReference type="EMBL" id="VFT99559.1"/>
    </source>
</evidence>
<dbReference type="OrthoDB" id="67161at2759"/>
<evidence type="ECO:0000313" key="4">
    <source>
        <dbReference type="Proteomes" id="UP000332933"/>
    </source>
</evidence>
<evidence type="ECO:0000259" key="1">
    <source>
        <dbReference type="PROSITE" id="PS51186"/>
    </source>
</evidence>
<keyword evidence="4" id="KW-1185">Reference proteome</keyword>
<organism evidence="3 4">
    <name type="scientific">Aphanomyces stellatus</name>
    <dbReference type="NCBI Taxonomy" id="120398"/>
    <lineage>
        <taxon>Eukaryota</taxon>
        <taxon>Sar</taxon>
        <taxon>Stramenopiles</taxon>
        <taxon>Oomycota</taxon>
        <taxon>Saprolegniomycetes</taxon>
        <taxon>Saprolegniales</taxon>
        <taxon>Verrucalvaceae</taxon>
        <taxon>Aphanomyces</taxon>
    </lineage>
</organism>
<dbReference type="CDD" id="cd04301">
    <property type="entry name" value="NAT_SF"/>
    <property type="match status" value="1"/>
</dbReference>
<gene>
    <name evidence="3" type="primary">Aste57867_22909</name>
    <name evidence="2" type="ORF">As57867_022838</name>
    <name evidence="3" type="ORF">ASTE57867_22909</name>
</gene>
<dbReference type="Pfam" id="PF00583">
    <property type="entry name" value="Acetyltransf_1"/>
    <property type="match status" value="1"/>
</dbReference>
<reference evidence="3 4" key="1">
    <citation type="submission" date="2019-03" db="EMBL/GenBank/DDBJ databases">
        <authorList>
            <person name="Gaulin E."/>
            <person name="Dumas B."/>
        </authorList>
    </citation>
    <scope>NUCLEOTIDE SEQUENCE [LARGE SCALE GENOMIC DNA]</scope>
    <source>
        <strain evidence="3">CBS 568.67</strain>
    </source>
</reference>
<protein>
    <submittedName>
        <fullName evidence="3">Aste57867_22909 protein</fullName>
    </submittedName>
</protein>
<proteinExistence type="predicted"/>
<sequence>MNQPKTIINEVPDAQAFLDSTAQLREADPIGTNLMGSIAVASMANKTPMRFWVLSIPVTSFALASTRGICLSPSMTSDEATALGHVIAQSIDTPESQVTGPRNAVDALCAVLCTTFPNATATLKHALVVYALDELRLPAHVPGRLRQADCGLDDELLTKWIHDFMVAVGEPVGDIATLVARNVQRGGLYLWEVDGVAVGHASFAAPVNMRGGDVIYKIGLVYTPPHERRKGYASAVTAALCQVLLDHHSANESKCHIMLNADAANPASNKAYQNIGFIQQGDSCSFALHFGR</sequence>
<feature type="domain" description="N-acetyltransferase" evidence="1">
    <location>
        <begin position="127"/>
        <end position="292"/>
    </location>
</feature>
<dbReference type="PROSITE" id="PS51186">
    <property type="entry name" value="GNAT"/>
    <property type="match status" value="1"/>
</dbReference>
<dbReference type="GO" id="GO:0016747">
    <property type="term" value="F:acyltransferase activity, transferring groups other than amino-acyl groups"/>
    <property type="evidence" value="ECO:0007669"/>
    <property type="project" value="InterPro"/>
</dbReference>
<dbReference type="SUPFAM" id="SSF55729">
    <property type="entry name" value="Acyl-CoA N-acyltransferases (Nat)"/>
    <property type="match status" value="1"/>
</dbReference>